<keyword evidence="5 6" id="KW-0012">Acyltransferase</keyword>
<dbReference type="GO" id="GO:0016287">
    <property type="term" value="F:glycerone-phosphate O-acyltransferase activity"/>
    <property type="evidence" value="ECO:0007669"/>
    <property type="project" value="TreeGrafter"/>
</dbReference>
<dbReference type="InterPro" id="IPR045520">
    <property type="entry name" value="GPAT/DHAPAT_C"/>
</dbReference>
<reference evidence="9" key="1">
    <citation type="submission" date="2022-11" db="UniProtKB">
        <authorList>
            <consortium name="WormBaseParasite"/>
        </authorList>
    </citation>
    <scope>IDENTIFICATION</scope>
</reference>
<evidence type="ECO:0000256" key="5">
    <source>
        <dbReference type="ARBA" id="ARBA00023315"/>
    </source>
</evidence>
<dbReference type="GO" id="GO:0031966">
    <property type="term" value="C:mitochondrial membrane"/>
    <property type="evidence" value="ECO:0007669"/>
    <property type="project" value="TreeGrafter"/>
</dbReference>
<name>A0A915HUA6_ROMCU</name>
<dbReference type="PANTHER" id="PTHR12563">
    <property type="entry name" value="GLYCEROL-3-PHOSPHATE ACYLTRANSFERASE"/>
    <property type="match status" value="1"/>
</dbReference>
<dbReference type="GO" id="GO:0019432">
    <property type="term" value="P:triglyceride biosynthetic process"/>
    <property type="evidence" value="ECO:0007669"/>
    <property type="project" value="TreeGrafter"/>
</dbReference>
<keyword evidence="8" id="KW-1185">Reference proteome</keyword>
<comment type="similarity">
    <text evidence="2 6">Belongs to the GPAT/DAPAT family.</text>
</comment>
<dbReference type="AlphaFoldDB" id="A0A915HUA6"/>
<dbReference type="SUPFAM" id="SSF69593">
    <property type="entry name" value="Glycerol-3-phosphate (1)-acyltransferase"/>
    <property type="match status" value="1"/>
</dbReference>
<evidence type="ECO:0000259" key="7">
    <source>
        <dbReference type="SMART" id="SM00563"/>
    </source>
</evidence>
<dbReference type="PANTHER" id="PTHR12563:SF17">
    <property type="entry name" value="DIHYDROXYACETONE PHOSPHATE ACYLTRANSFERASE"/>
    <property type="match status" value="1"/>
</dbReference>
<dbReference type="InterPro" id="IPR022284">
    <property type="entry name" value="GPAT/DHAPAT"/>
</dbReference>
<evidence type="ECO:0000256" key="6">
    <source>
        <dbReference type="PIRNR" id="PIRNR000437"/>
    </source>
</evidence>
<keyword evidence="4" id="KW-0472">Membrane</keyword>
<proteinExistence type="inferred from homology"/>
<dbReference type="PIRSF" id="PIRSF000437">
    <property type="entry name" value="GPAT_DHAPAT"/>
    <property type="match status" value="1"/>
</dbReference>
<evidence type="ECO:0000256" key="3">
    <source>
        <dbReference type="ARBA" id="ARBA00022679"/>
    </source>
</evidence>
<comment type="subcellular location">
    <subcellularLocation>
        <location evidence="1">Endomembrane system</location>
        <topology evidence="1">Peripheral membrane protein</topology>
    </subcellularLocation>
</comment>
<evidence type="ECO:0000313" key="9">
    <source>
        <dbReference type="WBParaSite" id="nRc.2.0.1.t05359-RA"/>
    </source>
</evidence>
<dbReference type="Pfam" id="PF19277">
    <property type="entry name" value="GPAT_C"/>
    <property type="match status" value="2"/>
</dbReference>
<protein>
    <submittedName>
        <fullName evidence="9">Phospholipid/glycerol acyltransferase domain-containing protein</fullName>
    </submittedName>
</protein>
<feature type="domain" description="Phospholipid/glycerol acyltransferase" evidence="7">
    <location>
        <begin position="141"/>
        <end position="270"/>
    </location>
</feature>
<dbReference type="GO" id="GO:0006631">
    <property type="term" value="P:fatty acid metabolic process"/>
    <property type="evidence" value="ECO:0007669"/>
    <property type="project" value="TreeGrafter"/>
</dbReference>
<dbReference type="GO" id="GO:0008654">
    <property type="term" value="P:phospholipid biosynthetic process"/>
    <property type="evidence" value="ECO:0007669"/>
    <property type="project" value="TreeGrafter"/>
</dbReference>
<dbReference type="Pfam" id="PF01553">
    <property type="entry name" value="Acyltransferase"/>
    <property type="match status" value="1"/>
</dbReference>
<dbReference type="GO" id="GO:0012505">
    <property type="term" value="C:endomembrane system"/>
    <property type="evidence" value="ECO:0007669"/>
    <property type="project" value="UniProtKB-SubCell"/>
</dbReference>
<evidence type="ECO:0000313" key="8">
    <source>
        <dbReference type="Proteomes" id="UP000887565"/>
    </source>
</evidence>
<evidence type="ECO:0000256" key="2">
    <source>
        <dbReference type="ARBA" id="ARBA00007937"/>
    </source>
</evidence>
<dbReference type="CDD" id="cd07993">
    <property type="entry name" value="LPLAT_DHAPAT-like"/>
    <property type="match status" value="1"/>
</dbReference>
<organism evidence="8 9">
    <name type="scientific">Romanomermis culicivorax</name>
    <name type="common">Nematode worm</name>
    <dbReference type="NCBI Taxonomy" id="13658"/>
    <lineage>
        <taxon>Eukaryota</taxon>
        <taxon>Metazoa</taxon>
        <taxon>Ecdysozoa</taxon>
        <taxon>Nematoda</taxon>
        <taxon>Enoplea</taxon>
        <taxon>Dorylaimia</taxon>
        <taxon>Mermithida</taxon>
        <taxon>Mermithoidea</taxon>
        <taxon>Mermithidae</taxon>
        <taxon>Romanomermis</taxon>
    </lineage>
</organism>
<dbReference type="InterPro" id="IPR041728">
    <property type="entry name" value="GPAT/DHAPAT_LPLAT"/>
</dbReference>
<dbReference type="GO" id="GO:0004366">
    <property type="term" value="F:glycerol-3-phosphate O-acyltransferase activity"/>
    <property type="evidence" value="ECO:0007669"/>
    <property type="project" value="TreeGrafter"/>
</dbReference>
<sequence length="733" mass="83783">MSARNSILERVVVVNGIEYKNVNFDLEARNDIAFALASKNFPVYKNRTHRTPREINQQTLASQRVKDAIDKQVTSGVWSPEMAKKQAEGILQTMAHNFNMASVRTLAYPAKKILRSIFKNGIYVNEDVISRLKAICVQNPVVFAPSHRTYMDFILLQFLCYHYELPLPAIASAQDFLQMEFMSEMLRKCGAYFIRRTFNDDEFYKALFTKYVQTQVINGDSTMAAFVEGTRSRTGKSLCPKYGFLSTILEPFLAGHVYDITIVPINISYGRLMEEEIYAYELLGYSKPPETTTGLFKARSLLGQLYGPAYFTFGEPISVRNFVNSFPKKLDRSVHTLPSNDYFSMTNEEQYAIKCLAHKIIKKQEKLAVVDVWPLMCLEIGRQMAYIPKIQNDCTPSINYFELLKNVGILIDLAERLGHEINLTKGEPLNEEFQVQFYLHSNLIDFHPDTSELVIGCDLIKGSYRSNRNNPNPITKHTDYTISRLMIANYANQCIHLFIEFAYLAANFRADQPEKHRVPFAILKTNFEFLQKLFAREFVCDIVNENRNFEIALEKAVKAKIFTISEENSTKYVNIGQQQDIINLKLMLEPYLISYYICSDFLTKYPHQILERDFKLSVQEGSFSSLFVQAGQSDKSNSNPKWFQILSADISKNCLHSLVDMGAIGKASSNNIENPSVKGLHFFMGHGNKKLLDIKSALNDLLTNFYETESESLYFSALEAKALADKAFARAKL</sequence>
<accession>A0A915HUA6</accession>
<evidence type="ECO:0000256" key="1">
    <source>
        <dbReference type="ARBA" id="ARBA00004184"/>
    </source>
</evidence>
<dbReference type="WBParaSite" id="nRc.2.0.1.t05359-RA">
    <property type="protein sequence ID" value="nRc.2.0.1.t05359-RA"/>
    <property type="gene ID" value="nRc.2.0.1.g05359"/>
</dbReference>
<dbReference type="InterPro" id="IPR002123">
    <property type="entry name" value="Plipid/glycerol_acylTrfase"/>
</dbReference>
<keyword evidence="3 6" id="KW-0808">Transferase</keyword>
<evidence type="ECO:0000256" key="4">
    <source>
        <dbReference type="ARBA" id="ARBA00023136"/>
    </source>
</evidence>
<dbReference type="OMA" id="NAVITVW"/>
<dbReference type="SMART" id="SM00563">
    <property type="entry name" value="PlsC"/>
    <property type="match status" value="1"/>
</dbReference>
<dbReference type="Proteomes" id="UP000887565">
    <property type="component" value="Unplaced"/>
</dbReference>
<dbReference type="GO" id="GO:0008611">
    <property type="term" value="P:ether lipid biosynthetic process"/>
    <property type="evidence" value="ECO:0007669"/>
    <property type="project" value="TreeGrafter"/>
</dbReference>
<dbReference type="GO" id="GO:0005778">
    <property type="term" value="C:peroxisomal membrane"/>
    <property type="evidence" value="ECO:0007669"/>
    <property type="project" value="TreeGrafter"/>
</dbReference>